<dbReference type="Proteomes" id="UP000240009">
    <property type="component" value="Unassembled WGS sequence"/>
</dbReference>
<dbReference type="InterPro" id="IPR038740">
    <property type="entry name" value="BioF2-like_GNAT_dom"/>
</dbReference>
<organism evidence="3 4">
    <name type="scientific">Blastopirellula marina</name>
    <dbReference type="NCBI Taxonomy" id="124"/>
    <lineage>
        <taxon>Bacteria</taxon>
        <taxon>Pseudomonadati</taxon>
        <taxon>Planctomycetota</taxon>
        <taxon>Planctomycetia</taxon>
        <taxon>Pirellulales</taxon>
        <taxon>Pirellulaceae</taxon>
        <taxon>Blastopirellula</taxon>
    </lineage>
</organism>
<evidence type="ECO:0000313" key="3">
    <source>
        <dbReference type="EMBL" id="PQO39256.1"/>
    </source>
</evidence>
<feature type="domain" description="BioF2-like acetyltransferase" evidence="2">
    <location>
        <begin position="308"/>
        <end position="459"/>
    </location>
</feature>
<name>A0A2S8G478_9BACT</name>
<dbReference type="EMBL" id="PUIA01000016">
    <property type="protein sequence ID" value="PQO39256.1"/>
    <property type="molecule type" value="Genomic_DNA"/>
</dbReference>
<dbReference type="Gene3D" id="3.40.630.30">
    <property type="match status" value="1"/>
</dbReference>
<evidence type="ECO:0000256" key="1">
    <source>
        <dbReference type="SAM" id="MobiDB-lite"/>
    </source>
</evidence>
<dbReference type="AlphaFoldDB" id="A0A2S8G478"/>
<feature type="region of interest" description="Disordered" evidence="1">
    <location>
        <begin position="1"/>
        <end position="22"/>
    </location>
</feature>
<dbReference type="InterPro" id="IPR016181">
    <property type="entry name" value="Acyl_CoA_acyltransferase"/>
</dbReference>
<dbReference type="Pfam" id="PF13480">
    <property type="entry name" value="Acetyltransf_6"/>
    <property type="match status" value="1"/>
</dbReference>
<sequence>MRPHFRRVSKSQPHTGNAARKMQERAWFSGATHSQSEQSISCARKVQESVPIAAIVVVGRPLDWAPVMPLGNTVAKTPQAAFGLRTNRIVRKFHTDGVLRVVSGVGRRFWHASCKLLGLWITRFFSWGKPMQRTIREINDPARLSELAIAWDRLHRRTPGATFFQTLEWLTITLRHFKRQQKLRVLVVSEGDEPVGIVPFTVRMEKFRLGSLRVLSFPLDDWGTFYGPIGKDPVGLMQSALEYIRSQPRDWDVIDFRYLCEQADHFPQLAKVISDQPIPFFERPRMEAPVVELADSWEEFTKSKSKNWRRGMKREQERARQHGKLKYVRYRSDIETGKIDPRWDLFEQSRSVAQRSWQASSPLEASFCSSRVAPLIRDLHVEAALNGMLDMNLLYLDDRPVAFLYNYVCRGNVYCLRSGYDASCPASGLGTILLAEFVEDSHNRGDLQINFGPGTQDYKLRFATQIQRAVTFTHYSPWGMHTQMLATRAMIDPSIPGFDNRCQKRLVT</sequence>
<proteinExistence type="predicted"/>
<reference evidence="3 4" key="1">
    <citation type="submission" date="2018-02" db="EMBL/GenBank/DDBJ databases">
        <title>Comparative genomes isolates from brazilian mangrove.</title>
        <authorList>
            <person name="Araujo J.E."/>
            <person name="Taketani R.G."/>
            <person name="Silva M.C.P."/>
            <person name="Loureco M.V."/>
            <person name="Andreote F.D."/>
        </authorList>
    </citation>
    <scope>NUCLEOTIDE SEQUENCE [LARGE SCALE GENOMIC DNA]</scope>
    <source>
        <strain evidence="3 4">HEX-2 MGV</strain>
    </source>
</reference>
<dbReference type="SUPFAM" id="SSF55729">
    <property type="entry name" value="Acyl-CoA N-acyltransferases (Nat)"/>
    <property type="match status" value="1"/>
</dbReference>
<comment type="caution">
    <text evidence="3">The sequence shown here is derived from an EMBL/GenBank/DDBJ whole genome shotgun (WGS) entry which is preliminary data.</text>
</comment>
<accession>A0A2S8G478</accession>
<evidence type="ECO:0000313" key="4">
    <source>
        <dbReference type="Proteomes" id="UP000240009"/>
    </source>
</evidence>
<gene>
    <name evidence="3" type="ORF">C5Y96_05205</name>
</gene>
<protein>
    <recommendedName>
        <fullName evidence="2">BioF2-like acetyltransferase domain-containing protein</fullName>
    </recommendedName>
</protein>
<evidence type="ECO:0000259" key="2">
    <source>
        <dbReference type="Pfam" id="PF13480"/>
    </source>
</evidence>